<feature type="signal peptide" evidence="2">
    <location>
        <begin position="1"/>
        <end position="16"/>
    </location>
</feature>
<name>A0A2C5XEN2_9HYPO</name>
<keyword evidence="2" id="KW-0732">Signal</keyword>
<evidence type="ECO:0000313" key="4">
    <source>
        <dbReference type="Proteomes" id="UP000226192"/>
    </source>
</evidence>
<proteinExistence type="predicted"/>
<evidence type="ECO:0000256" key="2">
    <source>
        <dbReference type="SAM" id="SignalP"/>
    </source>
</evidence>
<reference evidence="3 4" key="1">
    <citation type="submission" date="2017-06" db="EMBL/GenBank/DDBJ databases">
        <title>Ant-infecting Ophiocordyceps genomes reveal a high diversity of potential behavioral manipulation genes and a possible major role for enterotoxins.</title>
        <authorList>
            <person name="De Bekker C."/>
            <person name="Evans H.C."/>
            <person name="Brachmann A."/>
            <person name="Hughes D.P."/>
        </authorList>
    </citation>
    <scope>NUCLEOTIDE SEQUENCE [LARGE SCALE GENOMIC DNA]</scope>
    <source>
        <strain evidence="3 4">Map64</strain>
    </source>
</reference>
<gene>
    <name evidence="3" type="ORF">CDD81_2445</name>
</gene>
<accession>A0A2C5XEN2</accession>
<organism evidence="3 4">
    <name type="scientific">Ophiocordyceps australis</name>
    <dbReference type="NCBI Taxonomy" id="1399860"/>
    <lineage>
        <taxon>Eukaryota</taxon>
        <taxon>Fungi</taxon>
        <taxon>Dikarya</taxon>
        <taxon>Ascomycota</taxon>
        <taxon>Pezizomycotina</taxon>
        <taxon>Sordariomycetes</taxon>
        <taxon>Hypocreomycetidae</taxon>
        <taxon>Hypocreales</taxon>
        <taxon>Ophiocordycipitaceae</taxon>
        <taxon>Ophiocordyceps</taxon>
    </lineage>
</organism>
<evidence type="ECO:0000313" key="3">
    <source>
        <dbReference type="EMBL" id="PHH59838.1"/>
    </source>
</evidence>
<feature type="region of interest" description="Disordered" evidence="1">
    <location>
        <begin position="147"/>
        <end position="185"/>
    </location>
</feature>
<keyword evidence="4" id="KW-1185">Reference proteome</keyword>
<comment type="caution">
    <text evidence="3">The sequence shown here is derived from an EMBL/GenBank/DDBJ whole genome shotgun (WGS) entry which is preliminary data.</text>
</comment>
<dbReference type="Proteomes" id="UP000226192">
    <property type="component" value="Unassembled WGS sequence"/>
</dbReference>
<protein>
    <submittedName>
        <fullName evidence="3">Uncharacterized protein</fullName>
    </submittedName>
</protein>
<feature type="chain" id="PRO_5012812743" evidence="2">
    <location>
        <begin position="17"/>
        <end position="185"/>
    </location>
</feature>
<sequence length="185" mass="20507">MKFTAVALAAFAGVSAAQPAPSGRGVVVPIERFVSGWANQNIKMDCNKMDGDILRCTSARSSSLFEEICYDRWYPEQGETEASKLPEEKKKEQIKSCKEFLSQKANVDNFPGPRDMKKVCADNGLKCHMCTVIFPLTDIPTGSQKRYFECSGEPLSETSTPADQPQPKAPEPSESDDRVYFPQAR</sequence>
<dbReference type="EMBL" id="NJET01000178">
    <property type="protein sequence ID" value="PHH59838.1"/>
    <property type="molecule type" value="Genomic_DNA"/>
</dbReference>
<dbReference type="AlphaFoldDB" id="A0A2C5XEN2"/>
<evidence type="ECO:0000256" key="1">
    <source>
        <dbReference type="SAM" id="MobiDB-lite"/>
    </source>
</evidence>